<dbReference type="FunFam" id="3.40.50.300:FF:000057">
    <property type="entry name" value="GTPase Der"/>
    <property type="match status" value="1"/>
</dbReference>
<evidence type="ECO:0000256" key="1">
    <source>
        <dbReference type="ARBA" id="ARBA00008279"/>
    </source>
</evidence>
<sequence length="434" mass="49183">MGNLVAIVGRPNVGKSTFFNRMLGMRKAIVDDVSGVTRDRQYGSSEWNGQQFMLVDTGGFIGDSEDDFAAAIRTQVHTAIEEAQIILFLVDVNTGVTDLDEHLAEILHRTKKQVLLVVNKVDNSARHLDSHEFWSLGFDEMYPISSNSGSGTGDLLDEVVRRLPEEELIEDEIPKFVIVGRPNAGKSSFTNALLEENRSIVTEIAGTTRDSVHAKYSKFGKEFLLIDTAGLRKKKNVSEDLEFYSVMRAVRSLENADICILMLDATKGIEGQDLNIFRLAIKNNKGVVILVNKWDLVDDKKTNTAKDLEDKIRARIAPFDDVPIVFISVLEKQRIYRAVDVALEVYENRATRITTSKLNEFVQEIVAAHPPPPHRGHFISIKYATQIHTPYPAFAMFCNYPKQIKEPYKNYLENRFREKFNFTGSPVVFFFRQK</sequence>
<dbReference type="FunFam" id="3.40.50.300:FF:000040">
    <property type="entry name" value="GTPase Der"/>
    <property type="match status" value="1"/>
</dbReference>
<keyword evidence="5 8" id="KW-0547">Nucleotide-binding</keyword>
<accession>A0A6S6S8J2</accession>
<evidence type="ECO:0000256" key="9">
    <source>
        <dbReference type="PROSITE-ProRule" id="PRU01049"/>
    </source>
</evidence>
<dbReference type="SUPFAM" id="SSF52540">
    <property type="entry name" value="P-loop containing nucleoside triphosphate hydrolases"/>
    <property type="match status" value="2"/>
</dbReference>
<name>A0A6S6S8J2_9BACT</name>
<evidence type="ECO:0000256" key="2">
    <source>
        <dbReference type="ARBA" id="ARBA00020953"/>
    </source>
</evidence>
<feature type="binding site" evidence="8">
    <location>
        <begin position="9"/>
        <end position="16"/>
    </location>
    <ligand>
        <name>GTP</name>
        <dbReference type="ChEBI" id="CHEBI:37565"/>
        <label>1</label>
    </ligand>
</feature>
<dbReference type="CDD" id="cd01895">
    <property type="entry name" value="EngA2"/>
    <property type="match status" value="1"/>
</dbReference>
<dbReference type="GO" id="GO:0042254">
    <property type="term" value="P:ribosome biogenesis"/>
    <property type="evidence" value="ECO:0007669"/>
    <property type="project" value="UniProtKB-KW"/>
</dbReference>
<dbReference type="InterPro" id="IPR005225">
    <property type="entry name" value="Small_GTP-bd"/>
</dbReference>
<feature type="binding site" evidence="8">
    <location>
        <begin position="56"/>
        <end position="60"/>
    </location>
    <ligand>
        <name>GTP</name>
        <dbReference type="ChEBI" id="CHEBI:37565"/>
        <label>1</label>
    </ligand>
</feature>
<gene>
    <name evidence="8" type="primary">der</name>
    <name evidence="12" type="ORF">HELGO_WM28434</name>
</gene>
<feature type="binding site" evidence="8">
    <location>
        <begin position="292"/>
        <end position="295"/>
    </location>
    <ligand>
        <name>GTP</name>
        <dbReference type="ChEBI" id="CHEBI:37565"/>
        <label>2</label>
    </ligand>
</feature>
<reference evidence="12" key="1">
    <citation type="submission" date="2020-01" db="EMBL/GenBank/DDBJ databases">
        <authorList>
            <person name="Meier V. D."/>
            <person name="Meier V D."/>
        </authorList>
    </citation>
    <scope>NUCLEOTIDE SEQUENCE</scope>
    <source>
        <strain evidence="12">HLG_WM_MAG_10</strain>
    </source>
</reference>
<comment type="subunit">
    <text evidence="8">Associates with the 50S ribosomal subunit.</text>
</comment>
<dbReference type="PANTHER" id="PTHR43834">
    <property type="entry name" value="GTPASE DER"/>
    <property type="match status" value="1"/>
</dbReference>
<evidence type="ECO:0000256" key="6">
    <source>
        <dbReference type="ARBA" id="ARBA00023134"/>
    </source>
</evidence>
<evidence type="ECO:0000256" key="8">
    <source>
        <dbReference type="HAMAP-Rule" id="MF_00195"/>
    </source>
</evidence>
<comment type="similarity">
    <text evidence="1 8 9 10">Belongs to the TRAFAC class TrmE-Era-EngA-EngB-Septin-like GTPase superfamily. EngA (Der) GTPase family.</text>
</comment>
<dbReference type="GO" id="GO:0043022">
    <property type="term" value="F:ribosome binding"/>
    <property type="evidence" value="ECO:0007669"/>
    <property type="project" value="TreeGrafter"/>
</dbReference>
<evidence type="ECO:0000256" key="10">
    <source>
        <dbReference type="RuleBase" id="RU004481"/>
    </source>
</evidence>
<feature type="binding site" evidence="8">
    <location>
        <begin position="180"/>
        <end position="187"/>
    </location>
    <ligand>
        <name>GTP</name>
        <dbReference type="ChEBI" id="CHEBI:37565"/>
        <label>2</label>
    </ligand>
</feature>
<evidence type="ECO:0000259" key="11">
    <source>
        <dbReference type="PROSITE" id="PS51712"/>
    </source>
</evidence>
<keyword evidence="6 8" id="KW-0342">GTP-binding</keyword>
<evidence type="ECO:0000256" key="3">
    <source>
        <dbReference type="ARBA" id="ARBA00022517"/>
    </source>
</evidence>
<dbReference type="InterPro" id="IPR006073">
    <property type="entry name" value="GTP-bd"/>
</dbReference>
<dbReference type="EMBL" id="CACVAQ010000013">
    <property type="protein sequence ID" value="CAA6798963.1"/>
    <property type="molecule type" value="Genomic_DNA"/>
</dbReference>
<dbReference type="PRINTS" id="PR00326">
    <property type="entry name" value="GTP1OBG"/>
</dbReference>
<dbReference type="InterPro" id="IPR032859">
    <property type="entry name" value="KH_dom-like"/>
</dbReference>
<dbReference type="Pfam" id="PF14714">
    <property type="entry name" value="KH_dom-like"/>
    <property type="match status" value="1"/>
</dbReference>
<dbReference type="Gene3D" id="3.30.300.20">
    <property type="match status" value="1"/>
</dbReference>
<dbReference type="InterPro" id="IPR016484">
    <property type="entry name" value="GTPase_Der"/>
</dbReference>
<dbReference type="GO" id="GO:0005525">
    <property type="term" value="F:GTP binding"/>
    <property type="evidence" value="ECO:0007669"/>
    <property type="project" value="UniProtKB-UniRule"/>
</dbReference>
<dbReference type="HAMAP" id="MF_00195">
    <property type="entry name" value="GTPase_Der"/>
    <property type="match status" value="1"/>
</dbReference>
<proteinExistence type="inferred from homology"/>
<dbReference type="NCBIfam" id="TIGR00231">
    <property type="entry name" value="small_GTP"/>
    <property type="match status" value="2"/>
</dbReference>
<feature type="domain" description="EngA-type G" evidence="11">
    <location>
        <begin position="174"/>
        <end position="350"/>
    </location>
</feature>
<dbReference type="Gene3D" id="3.40.50.300">
    <property type="entry name" value="P-loop containing nucleotide triphosphate hydrolases"/>
    <property type="match status" value="2"/>
</dbReference>
<dbReference type="PROSITE" id="PS51712">
    <property type="entry name" value="G_ENGA"/>
    <property type="match status" value="2"/>
</dbReference>
<dbReference type="Pfam" id="PF01926">
    <property type="entry name" value="MMR_HSR1"/>
    <property type="match status" value="2"/>
</dbReference>
<dbReference type="CDD" id="cd01894">
    <property type="entry name" value="EngA1"/>
    <property type="match status" value="1"/>
</dbReference>
<evidence type="ECO:0000313" key="12">
    <source>
        <dbReference type="EMBL" id="CAA6798963.1"/>
    </source>
</evidence>
<keyword evidence="3 8" id="KW-0690">Ribosome biogenesis</keyword>
<dbReference type="FunFam" id="3.30.300.20:FF:000004">
    <property type="entry name" value="GTPase Der"/>
    <property type="match status" value="1"/>
</dbReference>
<evidence type="ECO:0000256" key="5">
    <source>
        <dbReference type="ARBA" id="ARBA00022741"/>
    </source>
</evidence>
<dbReference type="InterPro" id="IPR015946">
    <property type="entry name" value="KH_dom-like_a/b"/>
</dbReference>
<dbReference type="PIRSF" id="PIRSF006485">
    <property type="entry name" value="GTP-binding_EngA"/>
    <property type="match status" value="1"/>
</dbReference>
<evidence type="ECO:0000256" key="7">
    <source>
        <dbReference type="ARBA" id="ARBA00032345"/>
    </source>
</evidence>
<dbReference type="InterPro" id="IPR027417">
    <property type="entry name" value="P-loop_NTPase"/>
</dbReference>
<feature type="binding site" evidence="8">
    <location>
        <begin position="119"/>
        <end position="122"/>
    </location>
    <ligand>
        <name>GTP</name>
        <dbReference type="ChEBI" id="CHEBI:37565"/>
        <label>1</label>
    </ligand>
</feature>
<feature type="domain" description="EngA-type G" evidence="11">
    <location>
        <begin position="3"/>
        <end position="167"/>
    </location>
</feature>
<comment type="function">
    <text evidence="8 10">GTPase that plays an essential role in the late steps of ribosome biogenesis.</text>
</comment>
<dbReference type="InterPro" id="IPR031166">
    <property type="entry name" value="G_ENGA"/>
</dbReference>
<protein>
    <recommendedName>
        <fullName evidence="2 8">GTPase Der</fullName>
    </recommendedName>
    <alternativeName>
        <fullName evidence="7 8">GTP-binding protein EngA</fullName>
    </alternativeName>
</protein>
<organism evidence="12">
    <name type="scientific">uncultured Aureispira sp</name>
    <dbReference type="NCBI Taxonomy" id="1331704"/>
    <lineage>
        <taxon>Bacteria</taxon>
        <taxon>Pseudomonadati</taxon>
        <taxon>Bacteroidota</taxon>
        <taxon>Saprospiria</taxon>
        <taxon>Saprospirales</taxon>
        <taxon>Saprospiraceae</taxon>
        <taxon>Aureispira</taxon>
        <taxon>environmental samples</taxon>
    </lineage>
</organism>
<keyword evidence="4 10" id="KW-0677">Repeat</keyword>
<dbReference type="NCBIfam" id="TIGR03594">
    <property type="entry name" value="GTPase_EngA"/>
    <property type="match status" value="1"/>
</dbReference>
<evidence type="ECO:0000256" key="4">
    <source>
        <dbReference type="ARBA" id="ARBA00022737"/>
    </source>
</evidence>
<dbReference type="PANTHER" id="PTHR43834:SF6">
    <property type="entry name" value="GTPASE DER"/>
    <property type="match status" value="1"/>
</dbReference>
<feature type="binding site" evidence="8">
    <location>
        <begin position="227"/>
        <end position="231"/>
    </location>
    <ligand>
        <name>GTP</name>
        <dbReference type="ChEBI" id="CHEBI:37565"/>
        <label>2</label>
    </ligand>
</feature>
<dbReference type="AlphaFoldDB" id="A0A6S6S8J2"/>